<protein>
    <submittedName>
        <fullName evidence="7">Putative membrane glycoprotein lig-1</fullName>
    </submittedName>
</protein>
<evidence type="ECO:0000256" key="5">
    <source>
        <dbReference type="SAM" id="MobiDB-lite"/>
    </source>
</evidence>
<accession>A0A6B2EB70</accession>
<dbReference type="PANTHER" id="PTHR24366:SF96">
    <property type="entry name" value="LEUCINE RICH REPEAT CONTAINING 53"/>
    <property type="match status" value="1"/>
</dbReference>
<feature type="domain" description="Ig-like" evidence="6">
    <location>
        <begin position="538"/>
        <end position="668"/>
    </location>
</feature>
<dbReference type="Gene3D" id="2.60.40.10">
    <property type="entry name" value="Immunoglobulins"/>
    <property type="match status" value="1"/>
</dbReference>
<evidence type="ECO:0000256" key="3">
    <source>
        <dbReference type="ARBA" id="ARBA00022737"/>
    </source>
</evidence>
<dbReference type="InterPro" id="IPR036179">
    <property type="entry name" value="Ig-like_dom_sf"/>
</dbReference>
<proteinExistence type="predicted"/>
<dbReference type="Pfam" id="PF13855">
    <property type="entry name" value="LRR_8"/>
    <property type="match status" value="4"/>
</dbReference>
<dbReference type="SUPFAM" id="SSF52058">
    <property type="entry name" value="L domain-like"/>
    <property type="match status" value="2"/>
</dbReference>
<dbReference type="SMART" id="SM00364">
    <property type="entry name" value="LRR_BAC"/>
    <property type="match status" value="7"/>
</dbReference>
<dbReference type="EMBL" id="GIFK01002762">
    <property type="protein sequence ID" value="NBJ60465.1"/>
    <property type="molecule type" value="Transcribed_RNA"/>
</dbReference>
<feature type="region of interest" description="Disordered" evidence="5">
    <location>
        <begin position="1039"/>
        <end position="1087"/>
    </location>
</feature>
<dbReference type="SMART" id="SM00409">
    <property type="entry name" value="IG"/>
    <property type="match status" value="1"/>
</dbReference>
<dbReference type="PANTHER" id="PTHR24366">
    <property type="entry name" value="IG(IMMUNOGLOBULIN) AND LRR(LEUCINE RICH REPEAT) DOMAINS"/>
    <property type="match status" value="1"/>
</dbReference>
<keyword evidence="4" id="KW-1015">Disulfide bond</keyword>
<dbReference type="SMART" id="SM00369">
    <property type="entry name" value="LRR_TYP"/>
    <property type="match status" value="11"/>
</dbReference>
<dbReference type="PROSITE" id="PS50835">
    <property type="entry name" value="IG_LIKE"/>
    <property type="match status" value="1"/>
</dbReference>
<feature type="compositionally biased region" description="Polar residues" evidence="5">
    <location>
        <begin position="1068"/>
        <end position="1081"/>
    </location>
</feature>
<dbReference type="InterPro" id="IPR003598">
    <property type="entry name" value="Ig_sub2"/>
</dbReference>
<dbReference type="InterPro" id="IPR001611">
    <property type="entry name" value="Leu-rich_rpt"/>
</dbReference>
<evidence type="ECO:0000256" key="1">
    <source>
        <dbReference type="ARBA" id="ARBA00022614"/>
    </source>
</evidence>
<dbReference type="SMART" id="SM00408">
    <property type="entry name" value="IGc2"/>
    <property type="match status" value="1"/>
</dbReference>
<reference evidence="7" key="1">
    <citation type="submission" date="2019-10" db="EMBL/GenBank/DDBJ databases">
        <title>Short sand fly seasons in Tbilisi, Georgia, hinder development of host immunity to saliva of the visceral leishmaniasis vector Phlebotomus kandelakii.</title>
        <authorList>
            <person name="Oliveira F."/>
            <person name="Giorgobiani E."/>
            <person name="Guimaraes-Costa A.B."/>
            <person name="Abdeladhim M."/>
            <person name="Oristian J."/>
            <person name="Tskhvaradze L."/>
            <person name="Tsertsvadze N."/>
            <person name="Zakalashvili M."/>
            <person name="Valenzuela J.G."/>
            <person name="Kamhawi S."/>
        </authorList>
    </citation>
    <scope>NUCLEOTIDE SEQUENCE</scope>
    <source>
        <strain evidence="7">Wild-capture in Tbilisi</strain>
        <tissue evidence="7">Salivary glands</tissue>
    </source>
</reference>
<sequence>MCKMEIVQQQRRIVLILTILYLAKCIHGGSLKHCTTTVTSGRILHCTNASLSDVTERFFVGATYSEIILRDIDNPDKRIHLDLKNENETEVLVWTNSGVSSEQFEQLMSEKRTFSHLRKLDVSDNEIARVPEMSFAKLFQLKILNLSGNRIHNVSANVFMDLETLKELHLARNHLERISTMTWSPFMYLKQLLVLDLADNMIRDLPRHTFRGLEMLKQLHLQRNQLTVVPFQLFADIGAIEMLDLSYNGIMSILDNHFIENGKLQVLNLQNNHLVSIHKNTFNGMSRLTYLNIAENRINFIDRNAFSSLEELKYLNISGNNLFILSSSVFSGLTLLEQLDMSGNPFESLPNGILMHQYALREFSLSRTGVQRLGNLAARHNGTLNRDILRHLRVVSIQDNVNLTCLDGSVLANLPSVEILHLTGNHLTTVPKEIGDLMTLRVLDLSGNALTFLPDSMKRLPQLHYVNFIANDFACDCRMYWMVSWIRRLLSQENVTMDILVETPHHDAAVINIHDLKCRNGYPGDMLRVLQQLHCFKPSLIHASQPEMHLLQSDATLECSFTGNPTPNIIWVTPHNEILRYVPDPDMKIITPDHQQEKYQQHIELQFLNSSMERRNYTRRETLPRNSTVNLLENGFLRVHNISRSDSGVYTCYAWNIMGNTSSDVRLYIDPIIFYRVKIGSIICGLITASLFLLGTLIVQLIRRINSRFGLTDKCMKNCCDCCLRDKATPRARQIYAMLDSIEHYKSMQLEKLRENYAQQVHRIKDNCTQQVEWIQNSYSSQAKHLKEIRDIGTHHLTSLRDQYYDQVKRVRDYSTGQLGWVRENYVFQRNKIRKFSAHQVLRLREGYKYQQQTLNKVLENLPSFYFENCRGRSDDDDEFDENFEVYLKTKMDKFSAQFDQKNHILHQKHLDKMLENYSVRSVDDSKASVYYTPTGEENLNSPMLHTTPIHINYINNEVCLDLPDTPVHLAALLYPEERLKLYQSNVDESEGAASDCKWVDPFTIDQQFVRPKGKKKKRRRRRSANDLAISLQDLSAVLKEDTSQSSSNPSDTKQESASSKLNDESSADSGNCLLQSSSSLPVIVSP</sequence>
<dbReference type="InterPro" id="IPR013783">
    <property type="entry name" value="Ig-like_fold"/>
</dbReference>
<feature type="compositionally biased region" description="Polar residues" evidence="5">
    <location>
        <begin position="1044"/>
        <end position="1061"/>
    </location>
</feature>
<organism evidence="7">
    <name type="scientific">Phlebotomus kandelakii</name>
    <dbReference type="NCBI Taxonomy" id="1109342"/>
    <lineage>
        <taxon>Eukaryota</taxon>
        <taxon>Metazoa</taxon>
        <taxon>Ecdysozoa</taxon>
        <taxon>Arthropoda</taxon>
        <taxon>Hexapoda</taxon>
        <taxon>Insecta</taxon>
        <taxon>Pterygota</taxon>
        <taxon>Neoptera</taxon>
        <taxon>Endopterygota</taxon>
        <taxon>Diptera</taxon>
        <taxon>Nematocera</taxon>
        <taxon>Psychodoidea</taxon>
        <taxon>Psychodidae</taxon>
        <taxon>Phlebotomus</taxon>
        <taxon>Larroussius</taxon>
    </lineage>
</organism>
<dbReference type="PROSITE" id="PS51450">
    <property type="entry name" value="LRR"/>
    <property type="match status" value="4"/>
</dbReference>
<dbReference type="InterPro" id="IPR003599">
    <property type="entry name" value="Ig_sub"/>
</dbReference>
<evidence type="ECO:0000256" key="4">
    <source>
        <dbReference type="ARBA" id="ARBA00023157"/>
    </source>
</evidence>
<evidence type="ECO:0000313" key="7">
    <source>
        <dbReference type="EMBL" id="NBJ60465.1"/>
    </source>
</evidence>
<dbReference type="InterPro" id="IPR003591">
    <property type="entry name" value="Leu-rich_rpt_typical-subtyp"/>
</dbReference>
<keyword evidence="1" id="KW-0433">Leucine-rich repeat</keyword>
<keyword evidence="3" id="KW-0677">Repeat</keyword>
<dbReference type="SUPFAM" id="SSF48726">
    <property type="entry name" value="Immunoglobulin"/>
    <property type="match status" value="1"/>
</dbReference>
<dbReference type="InterPro" id="IPR032675">
    <property type="entry name" value="LRR_dom_sf"/>
</dbReference>
<name>A0A6B2EB70_9DIPT</name>
<keyword evidence="2" id="KW-0732">Signal</keyword>
<dbReference type="FunFam" id="3.80.10.10:FF:001164">
    <property type="entry name" value="GH01279p"/>
    <property type="match status" value="1"/>
</dbReference>
<evidence type="ECO:0000256" key="2">
    <source>
        <dbReference type="ARBA" id="ARBA00022729"/>
    </source>
</evidence>
<evidence type="ECO:0000259" key="6">
    <source>
        <dbReference type="PROSITE" id="PS50835"/>
    </source>
</evidence>
<dbReference type="Pfam" id="PF13927">
    <property type="entry name" value="Ig_3"/>
    <property type="match status" value="1"/>
</dbReference>
<dbReference type="AlphaFoldDB" id="A0A6B2EB70"/>
<dbReference type="Gene3D" id="3.80.10.10">
    <property type="entry name" value="Ribonuclease Inhibitor"/>
    <property type="match status" value="3"/>
</dbReference>
<dbReference type="InterPro" id="IPR007110">
    <property type="entry name" value="Ig-like_dom"/>
</dbReference>